<dbReference type="AlphaFoldDB" id="A0ABD5TZ59"/>
<dbReference type="InterPro" id="IPR029058">
    <property type="entry name" value="AB_hydrolase_fold"/>
</dbReference>
<evidence type="ECO:0000313" key="3">
    <source>
        <dbReference type="Proteomes" id="UP001596408"/>
    </source>
</evidence>
<dbReference type="EMBL" id="JBHSXH010000009">
    <property type="protein sequence ID" value="MFC6824104.1"/>
    <property type="molecule type" value="Genomic_DNA"/>
</dbReference>
<dbReference type="Pfam" id="PF00561">
    <property type="entry name" value="Abhydrolase_1"/>
    <property type="match status" value="1"/>
</dbReference>
<dbReference type="GO" id="GO:0016787">
    <property type="term" value="F:hydrolase activity"/>
    <property type="evidence" value="ECO:0007669"/>
    <property type="project" value="UniProtKB-KW"/>
</dbReference>
<evidence type="ECO:0000259" key="1">
    <source>
        <dbReference type="Pfam" id="PF00561"/>
    </source>
</evidence>
<dbReference type="PANTHER" id="PTHR43798:SF24">
    <property type="entry name" value="CIS-3-ALKYL-4-ALKYLOXETAN-2-ONE DECARBOXYLASE"/>
    <property type="match status" value="1"/>
</dbReference>
<comment type="caution">
    <text evidence="2">The sequence shown here is derived from an EMBL/GenBank/DDBJ whole genome shotgun (WGS) entry which is preliminary data.</text>
</comment>
<organism evidence="2 3">
    <name type="scientific">Halopelagius fulvigenes</name>
    <dbReference type="NCBI Taxonomy" id="1198324"/>
    <lineage>
        <taxon>Archaea</taxon>
        <taxon>Methanobacteriati</taxon>
        <taxon>Methanobacteriota</taxon>
        <taxon>Stenosarchaea group</taxon>
        <taxon>Halobacteria</taxon>
        <taxon>Halobacteriales</taxon>
        <taxon>Haloferacaceae</taxon>
    </lineage>
</organism>
<dbReference type="InterPro" id="IPR050266">
    <property type="entry name" value="AB_hydrolase_sf"/>
</dbReference>
<proteinExistence type="predicted"/>
<dbReference type="PANTHER" id="PTHR43798">
    <property type="entry name" value="MONOACYLGLYCEROL LIPASE"/>
    <property type="match status" value="1"/>
</dbReference>
<keyword evidence="2" id="KW-0378">Hydrolase</keyword>
<dbReference type="Gene3D" id="3.40.50.1820">
    <property type="entry name" value="alpha/beta hydrolase"/>
    <property type="match status" value="1"/>
</dbReference>
<dbReference type="SUPFAM" id="SSF53474">
    <property type="entry name" value="alpha/beta-Hydrolases"/>
    <property type="match status" value="1"/>
</dbReference>
<dbReference type="PRINTS" id="PR00111">
    <property type="entry name" value="ABHYDROLASE"/>
</dbReference>
<name>A0ABD5TZ59_9EURY</name>
<keyword evidence="3" id="KW-1185">Reference proteome</keyword>
<sequence>MDDHSAPPSDRDEGYPSWLDRTRYPFASRRFDSSDGTLHVLDEGEGRPVVMLHGNPTWSFLYRHLVGGLSDEFRCIAPDLLGFGLSDRLRDDSAGRPAAHARTVERLFEEFELRDAVILGHDWGGPLGMDVATRNPESVAGLVMTNTWTWPRRDLFPRAFGRLVGTSAGKRFVVRHNAFARTALGGPALLRSSFERSAYRHYAAPLATPSDRVGSWVLLRELVESNDWLGELWNRRAAVAGTPTLLLWGMRDPIHAPFLRRWRALFPNASAVTYDGAGHFVPEEVGAGLVPPVREFLRDL</sequence>
<feature type="domain" description="AB hydrolase-1" evidence="1">
    <location>
        <begin position="48"/>
        <end position="283"/>
    </location>
</feature>
<dbReference type="InterPro" id="IPR000073">
    <property type="entry name" value="AB_hydrolase_1"/>
</dbReference>
<dbReference type="RefSeq" id="WP_379692700.1">
    <property type="nucleotide sequence ID" value="NZ_JBHSXH010000009.1"/>
</dbReference>
<gene>
    <name evidence="2" type="ORF">ACFQEV_03720</name>
</gene>
<evidence type="ECO:0000313" key="2">
    <source>
        <dbReference type="EMBL" id="MFC6824104.1"/>
    </source>
</evidence>
<accession>A0ABD5TZ59</accession>
<dbReference type="Proteomes" id="UP001596408">
    <property type="component" value="Unassembled WGS sequence"/>
</dbReference>
<dbReference type="InterPro" id="IPR000639">
    <property type="entry name" value="Epox_hydrolase-like"/>
</dbReference>
<reference evidence="2 3" key="1">
    <citation type="journal article" date="2019" name="Int. J. Syst. Evol. Microbiol.">
        <title>The Global Catalogue of Microorganisms (GCM) 10K type strain sequencing project: providing services to taxonomists for standard genome sequencing and annotation.</title>
        <authorList>
            <consortium name="The Broad Institute Genomics Platform"/>
            <consortium name="The Broad Institute Genome Sequencing Center for Infectious Disease"/>
            <person name="Wu L."/>
            <person name="Ma J."/>
        </authorList>
    </citation>
    <scope>NUCLEOTIDE SEQUENCE [LARGE SCALE GENOMIC DNA]</scope>
    <source>
        <strain evidence="2 3">YIM 94188</strain>
    </source>
</reference>
<dbReference type="PRINTS" id="PR00412">
    <property type="entry name" value="EPOXHYDRLASE"/>
</dbReference>
<protein>
    <submittedName>
        <fullName evidence="2">Alpha/beta fold hydrolase</fullName>
    </submittedName>
</protein>